<organism evidence="4 5">
    <name type="scientific">Sphingomonas populi</name>
    <dbReference type="NCBI Taxonomy" id="2484750"/>
    <lineage>
        <taxon>Bacteria</taxon>
        <taxon>Pseudomonadati</taxon>
        <taxon>Pseudomonadota</taxon>
        <taxon>Alphaproteobacteria</taxon>
        <taxon>Sphingomonadales</taxon>
        <taxon>Sphingomonadaceae</taxon>
        <taxon>Sphingomonas</taxon>
    </lineage>
</organism>
<feature type="domain" description="Xaa-Pro dipeptidyl-peptidase C-terminal" evidence="3">
    <location>
        <begin position="351"/>
        <end position="615"/>
    </location>
</feature>
<dbReference type="Gene3D" id="1.10.3020.10">
    <property type="entry name" value="alpha-amino acid ester hydrolase ( Helical cap domain)"/>
    <property type="match status" value="1"/>
</dbReference>
<proteinExistence type="predicted"/>
<dbReference type="SMART" id="SM00939">
    <property type="entry name" value="PepX_C"/>
    <property type="match status" value="1"/>
</dbReference>
<dbReference type="NCBIfam" id="TIGR00976">
    <property type="entry name" value="CocE_NonD"/>
    <property type="match status" value="1"/>
</dbReference>
<dbReference type="InterPro" id="IPR029058">
    <property type="entry name" value="AB_hydrolase_fold"/>
</dbReference>
<evidence type="ECO:0000256" key="1">
    <source>
        <dbReference type="ARBA" id="ARBA00022801"/>
    </source>
</evidence>
<dbReference type="AlphaFoldDB" id="A0A4V2DD96"/>
<dbReference type="InterPro" id="IPR013736">
    <property type="entry name" value="Xaa-Pro_dipept_C"/>
</dbReference>
<dbReference type="Pfam" id="PF08530">
    <property type="entry name" value="PepX_C"/>
    <property type="match status" value="1"/>
</dbReference>
<gene>
    <name evidence="4" type="ORF">EWE75_11750</name>
</gene>
<dbReference type="SUPFAM" id="SSF49785">
    <property type="entry name" value="Galactose-binding domain-like"/>
    <property type="match status" value="1"/>
</dbReference>
<dbReference type="InterPro" id="IPR000383">
    <property type="entry name" value="Xaa-Pro-like_dom"/>
</dbReference>
<dbReference type="OrthoDB" id="9806163at2"/>
<evidence type="ECO:0000256" key="2">
    <source>
        <dbReference type="SAM" id="SignalP"/>
    </source>
</evidence>
<dbReference type="GO" id="GO:0008239">
    <property type="term" value="F:dipeptidyl-peptidase activity"/>
    <property type="evidence" value="ECO:0007669"/>
    <property type="project" value="InterPro"/>
</dbReference>
<dbReference type="EMBL" id="SGIS01000016">
    <property type="protein sequence ID" value="RZF64218.1"/>
    <property type="molecule type" value="Genomic_DNA"/>
</dbReference>
<evidence type="ECO:0000259" key="3">
    <source>
        <dbReference type="SMART" id="SM00939"/>
    </source>
</evidence>
<reference evidence="4 5" key="1">
    <citation type="submission" date="2019-02" db="EMBL/GenBank/DDBJ databases">
        <authorList>
            <person name="Li Y."/>
        </authorList>
    </citation>
    <scope>NUCLEOTIDE SEQUENCE [LARGE SCALE GENOMIC DNA]</scope>
    <source>
        <strain evidence="4 5">3-7</strain>
    </source>
</reference>
<feature type="chain" id="PRO_5020875865" evidence="2">
    <location>
        <begin position="20"/>
        <end position="620"/>
    </location>
</feature>
<accession>A0A4V2DD96</accession>
<comment type="caution">
    <text evidence="4">The sequence shown here is derived from an EMBL/GenBank/DDBJ whole genome shotgun (WGS) entry which is preliminary data.</text>
</comment>
<feature type="signal peptide" evidence="2">
    <location>
        <begin position="1"/>
        <end position="19"/>
    </location>
</feature>
<dbReference type="Pfam" id="PF02129">
    <property type="entry name" value="Peptidase_S15"/>
    <property type="match status" value="1"/>
</dbReference>
<evidence type="ECO:0000313" key="5">
    <source>
        <dbReference type="Proteomes" id="UP000292085"/>
    </source>
</evidence>
<keyword evidence="5" id="KW-1185">Reference proteome</keyword>
<keyword evidence="1 4" id="KW-0378">Hydrolase</keyword>
<dbReference type="Gene3D" id="3.40.50.1820">
    <property type="entry name" value="alpha/beta hydrolase"/>
    <property type="match status" value="1"/>
</dbReference>
<sequence>MRAPSLLLLLAATALPALVAARPQTPNVADTAQQSPFTYEKVMVPMRDGARMETVILRPRGSTGPLPILFQRTPYGVLDAPPKTVPLAWQSLVKDGYIFVFQSMRGRFGSDGVFTLSTAVHPGDPKAVDEATDAYDAIDWLVKTVPSNNGRVGMWGVSYPGFAAAVSLVHPHPALKAVSPQAAWIDYWQNDDLHRNGALRLSYTADWVSSLQVDKTQNKPFDYGNVDTYEWFLALGAVENLDTRYFKGSVPMLNALLDHPNHDSFYTSQNWTNALGKTTVPTLNVAGFWDQEDPWGSWQIYQKQQANDPDHLSQMVAGPWAHGTWQGKMDMLGHIPLGRDTGVEFRDQIQTPFFRYWLHGTGERPTFEAKMLQSGSNLWKTYRHWPPAGSTPTDLYLHADGSLSFTAPAKGEACRDYVSDPANPVPFRPRPISPTYPRPEWRWWESEDQRFVDHRPDVLSYVSAPLDADLTVTGKLAATLMASTSGTDSDFVVKLIDVLPQTYEQFDTAAPLGAYTRQLNGYEWPIAMEVRRGKFLASDTAPRALVPNRVIAWDVPLRDHDHVFQKGHRIMVQVQSSWFPVIDRNPQTFVPNIARAKPADFVKATQRVCAGSKVTLPVMR</sequence>
<keyword evidence="2" id="KW-0732">Signal</keyword>
<evidence type="ECO:0000313" key="4">
    <source>
        <dbReference type="EMBL" id="RZF64218.1"/>
    </source>
</evidence>
<dbReference type="InterPro" id="IPR005674">
    <property type="entry name" value="CocE/Ser_esterase"/>
</dbReference>
<dbReference type="RefSeq" id="WP_130157637.1">
    <property type="nucleotide sequence ID" value="NZ_SGIS01000016.1"/>
</dbReference>
<dbReference type="Proteomes" id="UP000292085">
    <property type="component" value="Unassembled WGS sequence"/>
</dbReference>
<dbReference type="SUPFAM" id="SSF53474">
    <property type="entry name" value="alpha/beta-Hydrolases"/>
    <property type="match status" value="1"/>
</dbReference>
<dbReference type="InterPro" id="IPR008979">
    <property type="entry name" value="Galactose-bd-like_sf"/>
</dbReference>
<protein>
    <submittedName>
        <fullName evidence="4">CocE/NonD family hydrolase</fullName>
    </submittedName>
</protein>
<name>A0A4V2DD96_9SPHN</name>
<dbReference type="Gene3D" id="2.60.120.260">
    <property type="entry name" value="Galactose-binding domain-like"/>
    <property type="match status" value="1"/>
</dbReference>